<dbReference type="OrthoDB" id="9804184at2"/>
<dbReference type="Pfam" id="PF06803">
    <property type="entry name" value="DUF1232"/>
    <property type="match status" value="1"/>
</dbReference>
<evidence type="ECO:0000256" key="2">
    <source>
        <dbReference type="ARBA" id="ARBA00022692"/>
    </source>
</evidence>
<keyword evidence="4" id="KW-0472">Membrane</keyword>
<evidence type="ECO:0000313" key="7">
    <source>
        <dbReference type="Proteomes" id="UP000091926"/>
    </source>
</evidence>
<proteinExistence type="predicted"/>
<reference evidence="6 7" key="1">
    <citation type="submission" date="2016-06" db="EMBL/GenBank/DDBJ databases">
        <title>Complete genome sequences of Bordetella bronchialis and Bordetella flabilis.</title>
        <authorList>
            <person name="LiPuma J.J."/>
            <person name="Spilker T."/>
        </authorList>
    </citation>
    <scope>NUCLEOTIDE SEQUENCE [LARGE SCALE GENOMIC DNA]</scope>
    <source>
        <strain evidence="6 7">AU10664</strain>
    </source>
</reference>
<evidence type="ECO:0000259" key="5">
    <source>
        <dbReference type="Pfam" id="PF06803"/>
    </source>
</evidence>
<evidence type="ECO:0000256" key="4">
    <source>
        <dbReference type="ARBA" id="ARBA00023136"/>
    </source>
</evidence>
<name>A0A193G827_9BORD</name>
<dbReference type="STRING" id="463014.BAU07_00585"/>
<keyword evidence="2" id="KW-0812">Transmembrane</keyword>
<keyword evidence="3" id="KW-1133">Transmembrane helix</keyword>
<keyword evidence="7" id="KW-1185">Reference proteome</keyword>
<gene>
    <name evidence="6" type="ORF">BAU07_00585</name>
</gene>
<dbReference type="InterPro" id="IPR010652">
    <property type="entry name" value="DUF1232"/>
</dbReference>
<dbReference type="PIRSF" id="PIRSF031804">
    <property type="entry name" value="UCP031804"/>
    <property type="match status" value="1"/>
</dbReference>
<feature type="domain" description="DUF1232" evidence="5">
    <location>
        <begin position="52"/>
        <end position="87"/>
    </location>
</feature>
<dbReference type="KEGG" id="bfz:BAU07_00585"/>
<sequence length="125" mass="13647">MADVHPSYETAYSAPRFWNKVSRHAKGAGRQAVEKALWLFYALQSPDTPKWAKRVIYGALGYFIFPLDAIPDLAPLAGYTDDMAVMAAALATVAVYITDDVKRQAAEKLQRWFGPAGAATGPSPE</sequence>
<dbReference type="AlphaFoldDB" id="A0A193G827"/>
<comment type="subcellular location">
    <subcellularLocation>
        <location evidence="1">Endomembrane system</location>
        <topology evidence="1">Multi-pass membrane protein</topology>
    </subcellularLocation>
</comment>
<evidence type="ECO:0000256" key="1">
    <source>
        <dbReference type="ARBA" id="ARBA00004127"/>
    </source>
</evidence>
<protein>
    <recommendedName>
        <fullName evidence="5">DUF1232 domain-containing protein</fullName>
    </recommendedName>
</protein>
<dbReference type="InterPro" id="IPR016983">
    <property type="entry name" value="UCP031804"/>
</dbReference>
<organism evidence="6 7">
    <name type="scientific">Bordetella flabilis</name>
    <dbReference type="NCBI Taxonomy" id="463014"/>
    <lineage>
        <taxon>Bacteria</taxon>
        <taxon>Pseudomonadati</taxon>
        <taxon>Pseudomonadota</taxon>
        <taxon>Betaproteobacteria</taxon>
        <taxon>Burkholderiales</taxon>
        <taxon>Alcaligenaceae</taxon>
        <taxon>Bordetella</taxon>
    </lineage>
</organism>
<evidence type="ECO:0000313" key="6">
    <source>
        <dbReference type="EMBL" id="ANN75818.1"/>
    </source>
</evidence>
<dbReference type="EMBL" id="CP016172">
    <property type="protein sequence ID" value="ANN75818.1"/>
    <property type="molecule type" value="Genomic_DNA"/>
</dbReference>
<dbReference type="Proteomes" id="UP000091926">
    <property type="component" value="Chromosome"/>
</dbReference>
<dbReference type="GO" id="GO:0012505">
    <property type="term" value="C:endomembrane system"/>
    <property type="evidence" value="ECO:0007669"/>
    <property type="project" value="UniProtKB-SubCell"/>
</dbReference>
<dbReference type="RefSeq" id="WP_066652633.1">
    <property type="nucleotide sequence ID" value="NZ_CBCSCL010000002.1"/>
</dbReference>
<accession>A0A193G827</accession>
<evidence type="ECO:0000256" key="3">
    <source>
        <dbReference type="ARBA" id="ARBA00022989"/>
    </source>
</evidence>